<dbReference type="EnsemblPlants" id="AUR62007823-RA">
    <property type="protein sequence ID" value="AUR62007823-RA:cds"/>
    <property type="gene ID" value="AUR62007823"/>
</dbReference>
<sequence>MDDVLTDIPPPSRFSDEDLNIFVPPSPSLPTPFIVLTDPYTNETLRPSLLIFAISPPSLHIFHHVSSKKLIGTLILPEIPFSGNTIAPSLKNKSCNIYSLNDNEKLVLLVCVQFNVPAERCHTVSKLFLAEKIVPERVLVLDSVQIQKFRGKLSRDDTVAYKLETSSERKGSGEASSGPSLLKDMDYFPSGSVVDGLAAALLARCQIRNIRGILCISWPDYGVPVMQLVRSLLVKDILPGFDFSSSSYENEMKSSWLKNPLLDTELYT</sequence>
<dbReference type="SMR" id="A0A803L7I4"/>
<reference evidence="1" key="2">
    <citation type="submission" date="2021-03" db="UniProtKB">
        <authorList>
            <consortium name="EnsemblPlants"/>
        </authorList>
    </citation>
    <scope>IDENTIFICATION</scope>
</reference>
<gene>
    <name evidence="1" type="primary">LOC110686028</name>
</gene>
<evidence type="ECO:0008006" key="3">
    <source>
        <dbReference type="Google" id="ProtNLM"/>
    </source>
</evidence>
<protein>
    <recommendedName>
        <fullName evidence="3">Proteasome assembly chaperone 1</fullName>
    </recommendedName>
</protein>
<dbReference type="AlphaFoldDB" id="A0A803L7I4"/>
<proteinExistence type="predicted"/>
<organism evidence="1 2">
    <name type="scientific">Chenopodium quinoa</name>
    <name type="common">Quinoa</name>
    <dbReference type="NCBI Taxonomy" id="63459"/>
    <lineage>
        <taxon>Eukaryota</taxon>
        <taxon>Viridiplantae</taxon>
        <taxon>Streptophyta</taxon>
        <taxon>Embryophyta</taxon>
        <taxon>Tracheophyta</taxon>
        <taxon>Spermatophyta</taxon>
        <taxon>Magnoliopsida</taxon>
        <taxon>eudicotyledons</taxon>
        <taxon>Gunneridae</taxon>
        <taxon>Pentapetalae</taxon>
        <taxon>Caryophyllales</taxon>
        <taxon>Chenopodiaceae</taxon>
        <taxon>Chenopodioideae</taxon>
        <taxon>Atripliceae</taxon>
        <taxon>Chenopodium</taxon>
    </lineage>
</organism>
<dbReference type="PANTHER" id="PTHR37227:SF2">
    <property type="entry name" value="OS01G0219000 PROTEIN"/>
    <property type="match status" value="1"/>
</dbReference>
<dbReference type="RefSeq" id="XP_021718288.1">
    <property type="nucleotide sequence ID" value="XM_021862596.1"/>
</dbReference>
<accession>A0A803L7I4</accession>
<dbReference type="OMA" id="LCVSWPD"/>
<dbReference type="Gramene" id="AUR62007823-RA">
    <property type="protein sequence ID" value="AUR62007823-RA:cds"/>
    <property type="gene ID" value="AUR62007823"/>
</dbReference>
<dbReference type="OrthoDB" id="17536at2759"/>
<name>A0A803L7I4_CHEQI</name>
<dbReference type="PANTHER" id="PTHR37227">
    <property type="entry name" value="OS01G0219000 PROTEIN"/>
    <property type="match status" value="1"/>
</dbReference>
<dbReference type="GeneID" id="110686028"/>
<keyword evidence="2" id="KW-1185">Reference proteome</keyword>
<dbReference type="KEGG" id="cqi:110686028"/>
<dbReference type="Proteomes" id="UP000596660">
    <property type="component" value="Unplaced"/>
</dbReference>
<evidence type="ECO:0000313" key="2">
    <source>
        <dbReference type="Proteomes" id="UP000596660"/>
    </source>
</evidence>
<reference evidence="1" key="1">
    <citation type="journal article" date="2017" name="Nature">
        <title>The genome of Chenopodium quinoa.</title>
        <authorList>
            <person name="Jarvis D.E."/>
            <person name="Ho Y.S."/>
            <person name="Lightfoot D.J."/>
            <person name="Schmoeckel S.M."/>
            <person name="Li B."/>
            <person name="Borm T.J.A."/>
            <person name="Ohyanagi H."/>
            <person name="Mineta K."/>
            <person name="Michell C.T."/>
            <person name="Saber N."/>
            <person name="Kharbatia N.M."/>
            <person name="Rupper R.R."/>
            <person name="Sharp A.R."/>
            <person name="Dally N."/>
            <person name="Boughton B.A."/>
            <person name="Woo Y.H."/>
            <person name="Gao G."/>
            <person name="Schijlen E.G.W.M."/>
            <person name="Guo X."/>
            <person name="Momin A.A."/>
            <person name="Negrao S."/>
            <person name="Al-Babili S."/>
            <person name="Gehring C."/>
            <person name="Roessner U."/>
            <person name="Jung C."/>
            <person name="Murphy K."/>
            <person name="Arold S.T."/>
            <person name="Gojobori T."/>
            <person name="van der Linden C.G."/>
            <person name="van Loo E.N."/>
            <person name="Jellen E.N."/>
            <person name="Maughan P.J."/>
            <person name="Tester M."/>
        </authorList>
    </citation>
    <scope>NUCLEOTIDE SEQUENCE [LARGE SCALE GENOMIC DNA]</scope>
    <source>
        <strain evidence="1">cv. PI 614886</strain>
    </source>
</reference>
<evidence type="ECO:0000313" key="1">
    <source>
        <dbReference type="EnsemblPlants" id="AUR62007823-RA:cds"/>
    </source>
</evidence>